<dbReference type="InterPro" id="IPR024607">
    <property type="entry name" value="Sulfatase_CS"/>
</dbReference>
<keyword evidence="3" id="KW-0378">Hydrolase</keyword>
<sequence>METLNGFLFIKTIYLCEHCLKLMSPKYLITALVTFFLFGCSDKEKEGQNMVSEDLPNIVWLVAEDQSPEWFPMYGDSTIPLPNLESLAADGVVFTNAVAPVPVCAPARSAIITGMYPTTLGTHNMRTHKPWAPINEPLLDSLPSYSPVVPNGVKMFTEYLREVGYYTANGPKEDYNFEKTEAAWDESSNERHWRKRSMGQPFFTVFNFSVCHESQIWSRGQDSLFVDPNKINVPPYFPDTDVVRHDLAVNYSNLKRLDDQIGEVISDLKEDGLYENTIIFFYGDHGGPFPRHKRALYDTGLKVPLVIKFPENNNAGKRDDRLISFIDYAPTVLSFAEIEPPKVMQGVAHFGKYEVKNKPSYTFHTADRFDAIYDRLRAVRSKRFKYIKSYNTNLSHALPVAYREQMPMMQELRELFKAGKLNKEQASWLKPTKPEEELYDLKNDPFELNNLADLPEMKDTLVFYRNILTDWIKDTKDLGGIPEQDLINKWLPEGMVQQIPALEVEIKESMVHLISPQKDATIIWKRPMDSVWNIYTQPLPDDLVFEAKAERIGYKDSDILRME</sequence>
<evidence type="ECO:0000313" key="7">
    <source>
        <dbReference type="Proteomes" id="UP001356308"/>
    </source>
</evidence>
<dbReference type="CDD" id="cd16027">
    <property type="entry name" value="SGSH"/>
    <property type="match status" value="1"/>
</dbReference>
<feature type="domain" description="Sulfatase N-terminal" evidence="5">
    <location>
        <begin position="195"/>
        <end position="337"/>
    </location>
</feature>
<dbReference type="EMBL" id="JAZDDG010000005">
    <property type="protein sequence ID" value="MEE1976667.1"/>
    <property type="molecule type" value="Genomic_DNA"/>
</dbReference>
<dbReference type="Gene3D" id="3.40.720.10">
    <property type="entry name" value="Alkaline Phosphatase, subunit A"/>
    <property type="match status" value="1"/>
</dbReference>
<comment type="similarity">
    <text evidence="1">Belongs to the sulfatase family.</text>
</comment>
<dbReference type="RefSeq" id="WP_272651365.1">
    <property type="nucleotide sequence ID" value="NZ_JAZDDG010000005.1"/>
</dbReference>
<dbReference type="InterPro" id="IPR000917">
    <property type="entry name" value="Sulfatase_N"/>
</dbReference>
<dbReference type="InterPro" id="IPR050738">
    <property type="entry name" value="Sulfatase"/>
</dbReference>
<keyword evidence="4" id="KW-0106">Calcium</keyword>
<comment type="caution">
    <text evidence="6">The sequence shown here is derived from an EMBL/GenBank/DDBJ whole genome shotgun (WGS) entry which is preliminary data.</text>
</comment>
<dbReference type="Proteomes" id="UP001356308">
    <property type="component" value="Unassembled WGS sequence"/>
</dbReference>
<evidence type="ECO:0000259" key="5">
    <source>
        <dbReference type="Pfam" id="PF00884"/>
    </source>
</evidence>
<evidence type="ECO:0000313" key="6">
    <source>
        <dbReference type="EMBL" id="MEE1976667.1"/>
    </source>
</evidence>
<dbReference type="PANTHER" id="PTHR42693">
    <property type="entry name" value="ARYLSULFATASE FAMILY MEMBER"/>
    <property type="match status" value="1"/>
</dbReference>
<evidence type="ECO:0000256" key="3">
    <source>
        <dbReference type="ARBA" id="ARBA00022801"/>
    </source>
</evidence>
<organism evidence="6 7">
    <name type="scientific">Maribacter cobaltidurans</name>
    <dbReference type="NCBI Taxonomy" id="1178778"/>
    <lineage>
        <taxon>Bacteria</taxon>
        <taxon>Pseudomonadati</taxon>
        <taxon>Bacteroidota</taxon>
        <taxon>Flavobacteriia</taxon>
        <taxon>Flavobacteriales</taxon>
        <taxon>Flavobacteriaceae</taxon>
        <taxon>Maribacter</taxon>
    </lineage>
</organism>
<evidence type="ECO:0000256" key="2">
    <source>
        <dbReference type="ARBA" id="ARBA00022723"/>
    </source>
</evidence>
<name>A0ABU7IUN7_9FLAO</name>
<dbReference type="InterPro" id="IPR017850">
    <property type="entry name" value="Alkaline_phosphatase_core_sf"/>
</dbReference>
<dbReference type="SUPFAM" id="SSF53649">
    <property type="entry name" value="Alkaline phosphatase-like"/>
    <property type="match status" value="1"/>
</dbReference>
<dbReference type="Pfam" id="PF00884">
    <property type="entry name" value="Sulfatase"/>
    <property type="match status" value="2"/>
</dbReference>
<dbReference type="PANTHER" id="PTHR42693:SF53">
    <property type="entry name" value="ENDO-4-O-SULFATASE"/>
    <property type="match status" value="1"/>
</dbReference>
<keyword evidence="7" id="KW-1185">Reference proteome</keyword>
<feature type="domain" description="Sulfatase N-terminal" evidence="5">
    <location>
        <begin position="56"/>
        <end position="179"/>
    </location>
</feature>
<protein>
    <submittedName>
        <fullName evidence="6">Sulfatase</fullName>
    </submittedName>
</protein>
<accession>A0ABU7IUN7</accession>
<evidence type="ECO:0000256" key="4">
    <source>
        <dbReference type="ARBA" id="ARBA00022837"/>
    </source>
</evidence>
<keyword evidence="2" id="KW-0479">Metal-binding</keyword>
<gene>
    <name evidence="6" type="ORF">V1I91_11340</name>
</gene>
<proteinExistence type="inferred from homology"/>
<evidence type="ECO:0000256" key="1">
    <source>
        <dbReference type="ARBA" id="ARBA00008779"/>
    </source>
</evidence>
<reference evidence="6 7" key="1">
    <citation type="submission" date="2024-01" db="EMBL/GenBank/DDBJ databases">
        <title>Maribacter spp. originated from different algae showed divergent polysaccharides utilization ability.</title>
        <authorList>
            <person name="Wang H."/>
            <person name="Wu Y."/>
        </authorList>
    </citation>
    <scope>NUCLEOTIDE SEQUENCE [LARGE SCALE GENOMIC DNA]</scope>
    <source>
        <strain evidence="6 7">PR1</strain>
    </source>
</reference>
<dbReference type="PROSITE" id="PS00523">
    <property type="entry name" value="SULFATASE_1"/>
    <property type="match status" value="1"/>
</dbReference>